<feature type="non-terminal residue" evidence="2">
    <location>
        <position position="1"/>
    </location>
</feature>
<gene>
    <name evidence="2" type="ORF">RUM43_005014</name>
</gene>
<sequence length="72" mass="9017">EVTFQDQKYEEEKRREDVKTRCDGRPEEESRKKPAQTRIGIYKALFRRFQFNRFQTKLNWFKIDTQQKKMKK</sequence>
<dbReference type="EMBL" id="JAWJWE010000002">
    <property type="protein sequence ID" value="KAK6643504.1"/>
    <property type="molecule type" value="Genomic_DNA"/>
</dbReference>
<name>A0AAN8SCV5_POLSC</name>
<evidence type="ECO:0000313" key="3">
    <source>
        <dbReference type="Proteomes" id="UP001372834"/>
    </source>
</evidence>
<reference evidence="2 3" key="1">
    <citation type="submission" date="2023-10" db="EMBL/GenBank/DDBJ databases">
        <title>Genomes of two closely related lineages of the louse Polyplax serrata with different host specificities.</title>
        <authorList>
            <person name="Martinu J."/>
            <person name="Tarabai H."/>
            <person name="Stefka J."/>
            <person name="Hypsa V."/>
        </authorList>
    </citation>
    <scope>NUCLEOTIDE SEQUENCE [LARGE SCALE GENOMIC DNA]</scope>
    <source>
        <strain evidence="2">HR10_N</strain>
    </source>
</reference>
<dbReference type="AlphaFoldDB" id="A0AAN8SCV5"/>
<organism evidence="2 3">
    <name type="scientific">Polyplax serrata</name>
    <name type="common">Common mouse louse</name>
    <dbReference type="NCBI Taxonomy" id="468196"/>
    <lineage>
        <taxon>Eukaryota</taxon>
        <taxon>Metazoa</taxon>
        <taxon>Ecdysozoa</taxon>
        <taxon>Arthropoda</taxon>
        <taxon>Hexapoda</taxon>
        <taxon>Insecta</taxon>
        <taxon>Pterygota</taxon>
        <taxon>Neoptera</taxon>
        <taxon>Paraneoptera</taxon>
        <taxon>Psocodea</taxon>
        <taxon>Troctomorpha</taxon>
        <taxon>Phthiraptera</taxon>
        <taxon>Anoplura</taxon>
        <taxon>Polyplacidae</taxon>
        <taxon>Polyplax</taxon>
    </lineage>
</organism>
<accession>A0AAN8SCV5</accession>
<evidence type="ECO:0000256" key="1">
    <source>
        <dbReference type="SAM" id="MobiDB-lite"/>
    </source>
</evidence>
<protein>
    <submittedName>
        <fullName evidence="2">Uncharacterized protein</fullName>
    </submittedName>
</protein>
<evidence type="ECO:0000313" key="2">
    <source>
        <dbReference type="EMBL" id="KAK6643504.1"/>
    </source>
</evidence>
<feature type="region of interest" description="Disordered" evidence="1">
    <location>
        <begin position="1"/>
        <end position="35"/>
    </location>
</feature>
<comment type="caution">
    <text evidence="2">The sequence shown here is derived from an EMBL/GenBank/DDBJ whole genome shotgun (WGS) entry which is preliminary data.</text>
</comment>
<feature type="compositionally biased region" description="Basic and acidic residues" evidence="1">
    <location>
        <begin position="7"/>
        <end position="32"/>
    </location>
</feature>
<dbReference type="Proteomes" id="UP001372834">
    <property type="component" value="Unassembled WGS sequence"/>
</dbReference>
<proteinExistence type="predicted"/>